<organism evidence="3 4">
    <name type="scientific">Oceanidesulfovibrio marinus</name>
    <dbReference type="NCBI Taxonomy" id="370038"/>
    <lineage>
        <taxon>Bacteria</taxon>
        <taxon>Pseudomonadati</taxon>
        <taxon>Thermodesulfobacteriota</taxon>
        <taxon>Desulfovibrionia</taxon>
        <taxon>Desulfovibrionales</taxon>
        <taxon>Desulfovibrionaceae</taxon>
        <taxon>Oceanidesulfovibrio</taxon>
    </lineage>
</organism>
<evidence type="ECO:0000313" key="4">
    <source>
        <dbReference type="Proteomes" id="UP000503251"/>
    </source>
</evidence>
<evidence type="ECO:0000256" key="2">
    <source>
        <dbReference type="SAM" id="SignalP"/>
    </source>
</evidence>
<feature type="compositionally biased region" description="Pro residues" evidence="1">
    <location>
        <begin position="205"/>
        <end position="227"/>
    </location>
</feature>
<feature type="chain" id="PRO_5047270165" evidence="2">
    <location>
        <begin position="23"/>
        <end position="313"/>
    </location>
</feature>
<dbReference type="EMBL" id="CP039543">
    <property type="protein sequence ID" value="QJT10354.1"/>
    <property type="molecule type" value="Genomic_DNA"/>
</dbReference>
<keyword evidence="4" id="KW-1185">Reference proteome</keyword>
<protein>
    <submittedName>
        <fullName evidence="3">Uncharacterized protein</fullName>
    </submittedName>
</protein>
<proteinExistence type="predicted"/>
<reference evidence="3 4" key="1">
    <citation type="submission" date="2019-04" db="EMBL/GenBank/DDBJ databases">
        <title>Isolation and culture of sulfate reducing bacteria from the cold seep of the South China Sea.</title>
        <authorList>
            <person name="Sun C."/>
            <person name="Liu R."/>
        </authorList>
    </citation>
    <scope>NUCLEOTIDE SEQUENCE [LARGE SCALE GENOMIC DNA]</scope>
    <source>
        <strain evidence="3 4">CS1</strain>
    </source>
</reference>
<name>A0ABX6NID8_9BACT</name>
<dbReference type="Proteomes" id="UP000503251">
    <property type="component" value="Chromosome"/>
</dbReference>
<sequence>MIGRLFVATAAGCLLLASTAAAQIRIQGAYAAPAGPACMTEWTLPSLRSAGPLPAVAGLAETFSGGALERPMCLVGVVRPGGVYLDQTILAVARAPQGPVVQELERPAMAAYIPIAECWPATIGFDDVNGDSVPDILMMLECQDRNAEIYARPNAVYLSGGRGNDVRWVQDRARNQRLSQYDAYETLLAATRSDLGGQAIPVPAEPLPELPQTMPPPVSPPAPPAKPAPAEGPYVTLRGQVQDCDATGGSLACTVVFTDGRIRRITMRPDVGLVQGRTGVPAPEELAGKEVIVEGETDARGDLVRVHSMRLAQ</sequence>
<feature type="signal peptide" evidence="2">
    <location>
        <begin position="1"/>
        <end position="22"/>
    </location>
</feature>
<evidence type="ECO:0000313" key="3">
    <source>
        <dbReference type="EMBL" id="QJT10354.1"/>
    </source>
</evidence>
<gene>
    <name evidence="3" type="ORF">E8L03_16080</name>
</gene>
<keyword evidence="2" id="KW-0732">Signal</keyword>
<feature type="region of interest" description="Disordered" evidence="1">
    <location>
        <begin position="205"/>
        <end position="230"/>
    </location>
</feature>
<dbReference type="RefSeq" id="WP_171267915.1">
    <property type="nucleotide sequence ID" value="NZ_CP039543.1"/>
</dbReference>
<evidence type="ECO:0000256" key="1">
    <source>
        <dbReference type="SAM" id="MobiDB-lite"/>
    </source>
</evidence>
<accession>A0ABX6NID8</accession>